<feature type="modified residue" description="4-aspartylphosphate" evidence="6">
    <location>
        <position position="54"/>
    </location>
</feature>
<keyword evidence="10" id="KW-1185">Reference proteome</keyword>
<feature type="domain" description="HTH luxR-type" evidence="7">
    <location>
        <begin position="138"/>
        <end position="203"/>
    </location>
</feature>
<protein>
    <submittedName>
        <fullName evidence="9">Response regulator transcription factor</fullName>
    </submittedName>
</protein>
<keyword evidence="3" id="KW-0805">Transcription regulation</keyword>
<keyword evidence="1 6" id="KW-0597">Phosphoprotein</keyword>
<dbReference type="Pfam" id="PF00196">
    <property type="entry name" value="GerE"/>
    <property type="match status" value="1"/>
</dbReference>
<evidence type="ECO:0000256" key="2">
    <source>
        <dbReference type="ARBA" id="ARBA00023012"/>
    </source>
</evidence>
<dbReference type="PANTHER" id="PTHR43214:SF44">
    <property type="entry name" value="TWO-COMPONENT RESPONSE REGULATOR"/>
    <property type="match status" value="1"/>
</dbReference>
<dbReference type="CDD" id="cd06170">
    <property type="entry name" value="LuxR_C_like"/>
    <property type="match status" value="1"/>
</dbReference>
<dbReference type="PROSITE" id="PS50110">
    <property type="entry name" value="RESPONSE_REGULATORY"/>
    <property type="match status" value="1"/>
</dbReference>
<evidence type="ECO:0000256" key="6">
    <source>
        <dbReference type="PROSITE-ProRule" id="PRU00169"/>
    </source>
</evidence>
<dbReference type="Pfam" id="PF00072">
    <property type="entry name" value="Response_reg"/>
    <property type="match status" value="1"/>
</dbReference>
<dbReference type="PANTHER" id="PTHR43214">
    <property type="entry name" value="TWO-COMPONENT RESPONSE REGULATOR"/>
    <property type="match status" value="1"/>
</dbReference>
<evidence type="ECO:0000256" key="5">
    <source>
        <dbReference type="ARBA" id="ARBA00023163"/>
    </source>
</evidence>
<dbReference type="InterPro" id="IPR016032">
    <property type="entry name" value="Sig_transdc_resp-reg_C-effctor"/>
</dbReference>
<dbReference type="RefSeq" id="WP_269884047.1">
    <property type="nucleotide sequence ID" value="NZ_JAQAGZ010000018.1"/>
</dbReference>
<dbReference type="InterPro" id="IPR036388">
    <property type="entry name" value="WH-like_DNA-bd_sf"/>
</dbReference>
<proteinExistence type="predicted"/>
<evidence type="ECO:0000256" key="3">
    <source>
        <dbReference type="ARBA" id="ARBA00023015"/>
    </source>
</evidence>
<dbReference type="SMART" id="SM00448">
    <property type="entry name" value="REC"/>
    <property type="match status" value="1"/>
</dbReference>
<evidence type="ECO:0000259" key="7">
    <source>
        <dbReference type="PROSITE" id="PS50043"/>
    </source>
</evidence>
<dbReference type="EMBL" id="JAQAGZ010000018">
    <property type="protein sequence ID" value="MCZ8515515.1"/>
    <property type="molecule type" value="Genomic_DNA"/>
</dbReference>
<keyword evidence="2" id="KW-0902">Two-component regulatory system</keyword>
<evidence type="ECO:0000313" key="10">
    <source>
        <dbReference type="Proteomes" id="UP001527882"/>
    </source>
</evidence>
<accession>A0ABT4QFP5</accession>
<organism evidence="9 10">
    <name type="scientific">Paenibacillus gyeongsangnamensis</name>
    <dbReference type="NCBI Taxonomy" id="3388067"/>
    <lineage>
        <taxon>Bacteria</taxon>
        <taxon>Bacillati</taxon>
        <taxon>Bacillota</taxon>
        <taxon>Bacilli</taxon>
        <taxon>Bacillales</taxon>
        <taxon>Paenibacillaceae</taxon>
        <taxon>Paenibacillus</taxon>
    </lineage>
</organism>
<comment type="caution">
    <text evidence="9">The sequence shown here is derived from an EMBL/GenBank/DDBJ whole genome shotgun (WGS) entry which is preliminary data.</text>
</comment>
<dbReference type="SUPFAM" id="SSF46894">
    <property type="entry name" value="C-terminal effector domain of the bipartite response regulators"/>
    <property type="match status" value="1"/>
</dbReference>
<evidence type="ECO:0000259" key="8">
    <source>
        <dbReference type="PROSITE" id="PS50110"/>
    </source>
</evidence>
<dbReference type="InterPro" id="IPR001789">
    <property type="entry name" value="Sig_transdc_resp-reg_receiver"/>
</dbReference>
<evidence type="ECO:0000313" key="9">
    <source>
        <dbReference type="EMBL" id="MCZ8515515.1"/>
    </source>
</evidence>
<dbReference type="PROSITE" id="PS50043">
    <property type="entry name" value="HTH_LUXR_2"/>
    <property type="match status" value="1"/>
</dbReference>
<gene>
    <name evidence="9" type="ORF">O9H85_24535</name>
</gene>
<dbReference type="InterPro" id="IPR039420">
    <property type="entry name" value="WalR-like"/>
</dbReference>
<dbReference type="SUPFAM" id="SSF52172">
    <property type="entry name" value="CheY-like"/>
    <property type="match status" value="1"/>
</dbReference>
<dbReference type="SMART" id="SM00421">
    <property type="entry name" value="HTH_LUXR"/>
    <property type="match status" value="1"/>
</dbReference>
<sequence>MMRALIVDDEQLAVERMEMILSAVGDIDICCTSLNPWDAYEYAKTNRVDIAFLDISMPEINGIRLSSLLLDLHPSLDVVFVTGYDNYAVQAFDMGALDYLLKPVTTERMSKTLDRIRRRHRHETVRPSDSYSALPAEERFEQVMLTEQETRVIQLITDGFSNKEMADHLNITTETVKFHLKNIYRKLNVNNRLQALQRVMELNKRI</sequence>
<reference evidence="9 10" key="1">
    <citation type="submission" date="2022-12" db="EMBL/GenBank/DDBJ databases">
        <title>Draft genome sequence of Paenibacillus sp. dW9.</title>
        <authorList>
            <person name="Choi E.-W."/>
            <person name="Kim D.-U."/>
        </authorList>
    </citation>
    <scope>NUCLEOTIDE SEQUENCE [LARGE SCALE GENOMIC DNA]</scope>
    <source>
        <strain evidence="10">dW9</strain>
    </source>
</reference>
<dbReference type="InterPro" id="IPR000792">
    <property type="entry name" value="Tscrpt_reg_LuxR_C"/>
</dbReference>
<dbReference type="Gene3D" id="3.40.50.2300">
    <property type="match status" value="1"/>
</dbReference>
<evidence type="ECO:0000256" key="4">
    <source>
        <dbReference type="ARBA" id="ARBA00023125"/>
    </source>
</evidence>
<feature type="domain" description="Response regulatory" evidence="8">
    <location>
        <begin position="3"/>
        <end position="117"/>
    </location>
</feature>
<evidence type="ECO:0000256" key="1">
    <source>
        <dbReference type="ARBA" id="ARBA00022553"/>
    </source>
</evidence>
<keyword evidence="4" id="KW-0238">DNA-binding</keyword>
<dbReference type="InterPro" id="IPR011006">
    <property type="entry name" value="CheY-like_superfamily"/>
</dbReference>
<dbReference type="Proteomes" id="UP001527882">
    <property type="component" value="Unassembled WGS sequence"/>
</dbReference>
<dbReference type="Gene3D" id="1.10.10.10">
    <property type="entry name" value="Winged helix-like DNA-binding domain superfamily/Winged helix DNA-binding domain"/>
    <property type="match status" value="1"/>
</dbReference>
<dbReference type="PRINTS" id="PR00038">
    <property type="entry name" value="HTHLUXR"/>
</dbReference>
<keyword evidence="5" id="KW-0804">Transcription</keyword>
<name>A0ABT4QFP5_9BACL</name>